<feature type="binding site" evidence="10">
    <location>
        <begin position="114"/>
        <end position="120"/>
    </location>
    <ligand>
        <name>ATP</name>
        <dbReference type="ChEBI" id="CHEBI:30616"/>
    </ligand>
</feature>
<keyword evidence="6 10" id="KW-0133">Cell shape</keyword>
<evidence type="ECO:0000259" key="12">
    <source>
        <dbReference type="Pfam" id="PF01225"/>
    </source>
</evidence>
<evidence type="ECO:0000256" key="5">
    <source>
        <dbReference type="ARBA" id="ARBA00022840"/>
    </source>
</evidence>
<dbReference type="SUPFAM" id="SSF53244">
    <property type="entry name" value="MurD-like peptide ligases, peptide-binding domain"/>
    <property type="match status" value="1"/>
</dbReference>
<keyword evidence="1 10" id="KW-0963">Cytoplasm</keyword>
<comment type="subcellular location">
    <subcellularLocation>
        <location evidence="10 11">Cytoplasm</location>
    </subcellularLocation>
</comment>
<evidence type="ECO:0000259" key="14">
    <source>
        <dbReference type="Pfam" id="PF08245"/>
    </source>
</evidence>
<keyword evidence="16" id="KW-1185">Reference proteome</keyword>
<evidence type="ECO:0000256" key="10">
    <source>
        <dbReference type="HAMAP-Rule" id="MF_02019"/>
    </source>
</evidence>
<comment type="pathway">
    <text evidence="10 11">Cell wall biogenesis; peptidoglycan biosynthesis.</text>
</comment>
<dbReference type="InterPro" id="IPR005863">
    <property type="entry name" value="UDP-N-AcMur_synth"/>
</dbReference>
<dbReference type="Proteomes" id="UP001652445">
    <property type="component" value="Unassembled WGS sequence"/>
</dbReference>
<evidence type="ECO:0000313" key="16">
    <source>
        <dbReference type="Proteomes" id="UP001652445"/>
    </source>
</evidence>
<feature type="domain" description="Mur ligase C-terminal" evidence="13">
    <location>
        <begin position="328"/>
        <end position="454"/>
    </location>
</feature>
<keyword evidence="5 10" id="KW-0067">ATP-binding</keyword>
<proteinExistence type="inferred from homology"/>
<keyword evidence="2 10" id="KW-0436">Ligase</keyword>
<dbReference type="InterPro" id="IPR013221">
    <property type="entry name" value="Mur_ligase_cen"/>
</dbReference>
<dbReference type="Gene3D" id="3.90.190.20">
    <property type="entry name" value="Mur ligase, C-terminal domain"/>
    <property type="match status" value="1"/>
</dbReference>
<evidence type="ECO:0000256" key="11">
    <source>
        <dbReference type="RuleBase" id="RU004136"/>
    </source>
</evidence>
<dbReference type="EMBL" id="JAOQIO010000095">
    <property type="protein sequence ID" value="MCU6795761.1"/>
    <property type="molecule type" value="Genomic_DNA"/>
</dbReference>
<keyword evidence="7 10" id="KW-0573">Peptidoglycan synthesis</keyword>
<dbReference type="RefSeq" id="WP_262686704.1">
    <property type="nucleotide sequence ID" value="NZ_JAOQIO010000095.1"/>
</dbReference>
<dbReference type="Pfam" id="PF08245">
    <property type="entry name" value="Mur_ligase_M"/>
    <property type="match status" value="1"/>
</dbReference>
<accession>A0ABT2UP12</accession>
<evidence type="ECO:0000256" key="6">
    <source>
        <dbReference type="ARBA" id="ARBA00022960"/>
    </source>
</evidence>
<dbReference type="PANTHER" id="PTHR43024:SF1">
    <property type="entry name" value="UDP-N-ACETYLMURAMOYL-TRIPEPTIDE--D-ALANYL-D-ALANINE LIGASE"/>
    <property type="match status" value="1"/>
</dbReference>
<reference evidence="15 16" key="1">
    <citation type="submission" date="2022-09" db="EMBL/GenBank/DDBJ databases">
        <authorList>
            <person name="Han X.L."/>
            <person name="Wang Q."/>
            <person name="Lu T."/>
        </authorList>
    </citation>
    <scope>NUCLEOTIDE SEQUENCE [LARGE SCALE GENOMIC DNA]</scope>
    <source>
        <strain evidence="15 16">WQ 127069</strain>
    </source>
</reference>
<dbReference type="PANTHER" id="PTHR43024">
    <property type="entry name" value="UDP-N-ACETYLMURAMOYL-TRIPEPTIDE--D-ALANYL-D-ALANINE LIGASE"/>
    <property type="match status" value="1"/>
</dbReference>
<dbReference type="InterPro" id="IPR036615">
    <property type="entry name" value="Mur_ligase_C_dom_sf"/>
</dbReference>
<evidence type="ECO:0000256" key="8">
    <source>
        <dbReference type="ARBA" id="ARBA00023306"/>
    </source>
</evidence>
<dbReference type="HAMAP" id="MF_02019">
    <property type="entry name" value="MurF"/>
    <property type="match status" value="1"/>
</dbReference>
<dbReference type="InterPro" id="IPR035911">
    <property type="entry name" value="MurE/MurF_N"/>
</dbReference>
<comment type="function">
    <text evidence="10 11">Involved in cell wall formation. Catalyzes the final step in the synthesis of UDP-N-acetylmuramoyl-pentapeptide, the precursor of murein.</text>
</comment>
<dbReference type="GO" id="GO:0016874">
    <property type="term" value="F:ligase activity"/>
    <property type="evidence" value="ECO:0007669"/>
    <property type="project" value="UniProtKB-KW"/>
</dbReference>
<keyword evidence="4 10" id="KW-0547">Nucleotide-binding</keyword>
<evidence type="ECO:0000256" key="7">
    <source>
        <dbReference type="ARBA" id="ARBA00022984"/>
    </source>
</evidence>
<keyword evidence="3 10" id="KW-0132">Cell division</keyword>
<name>A0ABT2UP12_9BACL</name>
<dbReference type="SUPFAM" id="SSF63418">
    <property type="entry name" value="MurE/MurF N-terminal domain"/>
    <property type="match status" value="1"/>
</dbReference>
<keyword evidence="8 10" id="KW-0131">Cell cycle</keyword>
<dbReference type="Gene3D" id="3.40.1190.10">
    <property type="entry name" value="Mur-like, catalytic domain"/>
    <property type="match status" value="1"/>
</dbReference>
<evidence type="ECO:0000256" key="9">
    <source>
        <dbReference type="ARBA" id="ARBA00023316"/>
    </source>
</evidence>
<comment type="similarity">
    <text evidence="10">Belongs to the MurCDEF family. MurF subfamily.</text>
</comment>
<dbReference type="NCBIfam" id="TIGR01143">
    <property type="entry name" value="murF"/>
    <property type="match status" value="1"/>
</dbReference>
<evidence type="ECO:0000256" key="4">
    <source>
        <dbReference type="ARBA" id="ARBA00022741"/>
    </source>
</evidence>
<evidence type="ECO:0000313" key="15">
    <source>
        <dbReference type="EMBL" id="MCU6795761.1"/>
    </source>
</evidence>
<dbReference type="Pfam" id="PF02875">
    <property type="entry name" value="Mur_ligase_C"/>
    <property type="match status" value="1"/>
</dbReference>
<evidence type="ECO:0000256" key="1">
    <source>
        <dbReference type="ARBA" id="ARBA00022490"/>
    </source>
</evidence>
<dbReference type="InterPro" id="IPR004101">
    <property type="entry name" value="Mur_ligase_C"/>
</dbReference>
<dbReference type="SUPFAM" id="SSF53623">
    <property type="entry name" value="MurD-like peptide ligases, catalytic domain"/>
    <property type="match status" value="1"/>
</dbReference>
<organism evidence="15 16">
    <name type="scientific">Paenibacillus baimaensis</name>
    <dbReference type="NCBI Taxonomy" id="2982185"/>
    <lineage>
        <taxon>Bacteria</taxon>
        <taxon>Bacillati</taxon>
        <taxon>Bacillota</taxon>
        <taxon>Bacilli</taxon>
        <taxon>Bacillales</taxon>
        <taxon>Paenibacillaceae</taxon>
        <taxon>Paenibacillus</taxon>
    </lineage>
</organism>
<evidence type="ECO:0000256" key="2">
    <source>
        <dbReference type="ARBA" id="ARBA00022598"/>
    </source>
</evidence>
<feature type="domain" description="Mur ligase central" evidence="14">
    <location>
        <begin position="112"/>
        <end position="305"/>
    </location>
</feature>
<comment type="caution">
    <text evidence="15">The sequence shown here is derived from an EMBL/GenBank/DDBJ whole genome shotgun (WGS) entry which is preliminary data.</text>
</comment>
<feature type="domain" description="Mur ligase N-terminal catalytic" evidence="12">
    <location>
        <begin position="28"/>
        <end position="101"/>
    </location>
</feature>
<dbReference type="EC" id="6.3.2.10" evidence="10 11"/>
<dbReference type="InterPro" id="IPR036565">
    <property type="entry name" value="Mur-like_cat_sf"/>
</dbReference>
<protein>
    <recommendedName>
        <fullName evidence="10 11">UDP-N-acetylmuramoyl-tripeptide--D-alanyl-D-alanine ligase</fullName>
        <ecNumber evidence="10 11">6.3.2.10</ecNumber>
    </recommendedName>
    <alternativeName>
        <fullName evidence="10">D-alanyl-D-alanine-adding enzyme</fullName>
    </alternativeName>
</protein>
<dbReference type="Pfam" id="PF01225">
    <property type="entry name" value="Mur_ligase"/>
    <property type="match status" value="1"/>
</dbReference>
<dbReference type="Gene3D" id="3.40.1390.10">
    <property type="entry name" value="MurE/MurF, N-terminal domain"/>
    <property type="match status" value="1"/>
</dbReference>
<gene>
    <name evidence="10" type="primary">murF</name>
    <name evidence="15" type="ORF">OB236_26955</name>
</gene>
<evidence type="ECO:0000256" key="3">
    <source>
        <dbReference type="ARBA" id="ARBA00022618"/>
    </source>
</evidence>
<dbReference type="InterPro" id="IPR000713">
    <property type="entry name" value="Mur_ligase_N"/>
</dbReference>
<evidence type="ECO:0000259" key="13">
    <source>
        <dbReference type="Pfam" id="PF02875"/>
    </source>
</evidence>
<sequence>MIKRTYSQIAAMCEGIASSDISITDMQISGVSKDTRTIQWGNLYVPLIGESFDGHRFVEEAMSQGAVASLWQNDHEHPPTGVPLIFVDDTLASLQTLAKSYLSQLNVRIVGITGSNGKTTTKDMTASVLATTYKVHKTIGNYNNHIGLPFTLLQLEEDTEIVVLEMGMSNRGEIQFLSELTEPEIAIITNIGEAHLLQLGTREEIARAKTEIVAGLQTGGTLIYNGDDPLIEAVLPEWAQHRGAEQGLDFNTVTFGTRPENDFTPERVLMDATGTHFQISGLDIDFYIPVLGSHNVVNALAALAVGMYFDIPHAVIAEGLRASVMTGMRIELTKTPLGLTVLNDAYNASPSSMKAALHLLQELQGYTHKIVVLGDMLELGEREVEFHREIGQMLDPNKIDRVFTYGTLTKHVAEQAARVYNPEGVTHFDDKSQLAQAIANYATPNDVVLVKGSRGMKLEQIVAELTLPKV</sequence>
<comment type="catalytic activity">
    <reaction evidence="10 11">
        <text>D-alanyl-D-alanine + UDP-N-acetyl-alpha-D-muramoyl-L-alanyl-gamma-D-glutamyl-meso-2,6-diaminopimelate + ATP = UDP-N-acetyl-alpha-D-muramoyl-L-alanyl-gamma-D-glutamyl-meso-2,6-diaminopimeloyl-D-alanyl-D-alanine + ADP + phosphate + H(+)</text>
        <dbReference type="Rhea" id="RHEA:28374"/>
        <dbReference type="ChEBI" id="CHEBI:15378"/>
        <dbReference type="ChEBI" id="CHEBI:30616"/>
        <dbReference type="ChEBI" id="CHEBI:43474"/>
        <dbReference type="ChEBI" id="CHEBI:57822"/>
        <dbReference type="ChEBI" id="CHEBI:61386"/>
        <dbReference type="ChEBI" id="CHEBI:83905"/>
        <dbReference type="ChEBI" id="CHEBI:456216"/>
        <dbReference type="EC" id="6.3.2.10"/>
    </reaction>
</comment>
<keyword evidence="9 10" id="KW-0961">Cell wall biogenesis/degradation</keyword>
<dbReference type="InterPro" id="IPR051046">
    <property type="entry name" value="MurCDEF_CellWall_CoF430Synth"/>
</dbReference>